<evidence type="ECO:0000313" key="2">
    <source>
        <dbReference type="EMBL" id="WLR42847.1"/>
    </source>
</evidence>
<dbReference type="Proteomes" id="UP001197974">
    <property type="component" value="Chromosome"/>
</dbReference>
<reference evidence="2 3" key="1">
    <citation type="submission" date="2023-06" db="EMBL/GenBank/DDBJ databases">
        <title>Five Gram-positive bacteria isolated from mangrove sediments in Shenzhen, Guangdong, China.</title>
        <authorList>
            <person name="Yu S."/>
            <person name="Zheng W."/>
            <person name="Huang Y."/>
        </authorList>
    </citation>
    <scope>NUCLEOTIDE SEQUENCE [LARGE SCALE GENOMIC DNA]</scope>
    <source>
        <strain evidence="2 3">SaN35-3</strain>
    </source>
</reference>
<feature type="transmembrane region" description="Helical" evidence="1">
    <location>
        <begin position="101"/>
        <end position="124"/>
    </location>
</feature>
<dbReference type="PIRSF" id="PIRSF037259">
    <property type="entry name" value="EcsB_ABC"/>
    <property type="match status" value="1"/>
</dbReference>
<sequence length="405" mass="47657">MNSVEEIWKKRLLKHYEEMQKYLKYMLNDHLLIVLVILAGAAAIGYSNWLTDIPEGFPTIWVIIFSFTLLLTFVGNRTLLEEPDQIFLLPLEEKMSSYFRSALVFSFVTQMGWMLLVAVILAPLYSTGTSYNGNDYLFLLLQLVLIRAWNHYMIWMFIHYIDGGPKWIDSALRIAVNFVAVFLIVQQSWLLAIVVYIVMIGLLLFFRKMTISKPIRWNYLIEEEQKKQQRFYRLANLFTDVPHVKNEVKRRKIFDFVLRMIPFQNKETFRFLYTASFLRSGDYIGLWFRLTVIGGLFLIFMDLPIWGIALLIVAIIYLTGVQLSVLYKKYDFLILPDLYPILKEEKRANFSRLLFVLLVIQGSILSIVSLVSVMSIFSLLVFLAQGLFAYFLVYQYILKRYLKEI</sequence>
<feature type="transmembrane region" description="Helical" evidence="1">
    <location>
        <begin position="283"/>
        <end position="300"/>
    </location>
</feature>
<keyword evidence="1" id="KW-0472">Membrane</keyword>
<feature type="transmembrane region" description="Helical" evidence="1">
    <location>
        <begin position="136"/>
        <end position="155"/>
    </location>
</feature>
<feature type="transmembrane region" description="Helical" evidence="1">
    <location>
        <begin position="376"/>
        <end position="397"/>
    </location>
</feature>
<protein>
    <submittedName>
        <fullName evidence="2">ABC transporter permease</fullName>
    </submittedName>
</protein>
<dbReference type="InterPro" id="IPR010288">
    <property type="entry name" value="EcsB_ABC"/>
</dbReference>
<keyword evidence="1" id="KW-0812">Transmembrane</keyword>
<organism evidence="2 3">
    <name type="scientific">Bacillus carboniphilus</name>
    <dbReference type="NCBI Taxonomy" id="86663"/>
    <lineage>
        <taxon>Bacteria</taxon>
        <taxon>Bacillati</taxon>
        <taxon>Bacillota</taxon>
        <taxon>Bacilli</taxon>
        <taxon>Bacillales</taxon>
        <taxon>Bacillaceae</taxon>
        <taxon>Bacillus</taxon>
    </lineage>
</organism>
<name>A0ABY9JTW4_9BACI</name>
<keyword evidence="1" id="KW-1133">Transmembrane helix</keyword>
<dbReference type="RefSeq" id="WP_226539327.1">
    <property type="nucleotide sequence ID" value="NZ_CP129013.1"/>
</dbReference>
<feature type="transmembrane region" description="Helical" evidence="1">
    <location>
        <begin position="190"/>
        <end position="206"/>
    </location>
</feature>
<dbReference type="EMBL" id="CP129013">
    <property type="protein sequence ID" value="WLR42847.1"/>
    <property type="molecule type" value="Genomic_DNA"/>
</dbReference>
<feature type="transmembrane region" description="Helical" evidence="1">
    <location>
        <begin position="348"/>
        <end position="370"/>
    </location>
</feature>
<feature type="transmembrane region" description="Helical" evidence="1">
    <location>
        <begin position="306"/>
        <end position="327"/>
    </location>
</feature>
<dbReference type="Pfam" id="PF05975">
    <property type="entry name" value="EcsB"/>
    <property type="match status" value="1"/>
</dbReference>
<gene>
    <name evidence="2" type="ORF">LC087_00980</name>
</gene>
<evidence type="ECO:0000256" key="1">
    <source>
        <dbReference type="SAM" id="Phobius"/>
    </source>
</evidence>
<keyword evidence="3" id="KW-1185">Reference proteome</keyword>
<evidence type="ECO:0000313" key="3">
    <source>
        <dbReference type="Proteomes" id="UP001197974"/>
    </source>
</evidence>
<proteinExistence type="predicted"/>
<feature type="transmembrane region" description="Helical" evidence="1">
    <location>
        <begin position="61"/>
        <end position="80"/>
    </location>
</feature>
<feature type="transmembrane region" description="Helical" evidence="1">
    <location>
        <begin position="31"/>
        <end position="49"/>
    </location>
</feature>
<accession>A0ABY9JTW4</accession>